<evidence type="ECO:0000256" key="4">
    <source>
        <dbReference type="ARBA" id="ARBA00022982"/>
    </source>
</evidence>
<accession>A0ABS7JBV8</accession>
<dbReference type="RefSeq" id="WP_221559429.1">
    <property type="nucleotide sequence ID" value="NZ_JAIGNO010000010.1"/>
</dbReference>
<dbReference type="EMBL" id="JAIGNO010000010">
    <property type="protein sequence ID" value="MBX7483544.1"/>
    <property type="molecule type" value="Genomic_DNA"/>
</dbReference>
<dbReference type="PROSITE" id="PS51257">
    <property type="entry name" value="PROKAR_LIPOPROTEIN"/>
    <property type="match status" value="1"/>
</dbReference>
<dbReference type="Pfam" id="PF00034">
    <property type="entry name" value="Cytochrom_C"/>
    <property type="match status" value="1"/>
</dbReference>
<dbReference type="InterPro" id="IPR002327">
    <property type="entry name" value="Cyt_c_1A/1B"/>
</dbReference>
<evidence type="ECO:0000256" key="3">
    <source>
        <dbReference type="ARBA" id="ARBA00022723"/>
    </source>
</evidence>
<comment type="caution">
    <text evidence="10">The sequence shown here is derived from an EMBL/GenBank/DDBJ whole genome shotgun (WGS) entry which is preliminary data.</text>
</comment>
<dbReference type="InterPro" id="IPR036909">
    <property type="entry name" value="Cyt_c-like_dom_sf"/>
</dbReference>
<keyword evidence="5 6" id="KW-0408">Iron</keyword>
<keyword evidence="3 6" id="KW-0479">Metal-binding</keyword>
<dbReference type="InterPro" id="IPR009056">
    <property type="entry name" value="Cyt_c-like_dom"/>
</dbReference>
<keyword evidence="1" id="KW-0813">Transport</keyword>
<evidence type="ECO:0000256" key="7">
    <source>
        <dbReference type="SAM" id="MobiDB-lite"/>
    </source>
</evidence>
<feature type="region of interest" description="Disordered" evidence="7">
    <location>
        <begin position="27"/>
        <end position="47"/>
    </location>
</feature>
<feature type="compositionally biased region" description="Low complexity" evidence="7">
    <location>
        <begin position="31"/>
        <end position="47"/>
    </location>
</feature>
<evidence type="ECO:0000259" key="9">
    <source>
        <dbReference type="PROSITE" id="PS51007"/>
    </source>
</evidence>
<evidence type="ECO:0000256" key="8">
    <source>
        <dbReference type="SAM" id="SignalP"/>
    </source>
</evidence>
<dbReference type="PRINTS" id="PR00604">
    <property type="entry name" value="CYTCHRMECIAB"/>
</dbReference>
<proteinExistence type="predicted"/>
<dbReference type="PANTHER" id="PTHR11961">
    <property type="entry name" value="CYTOCHROME C"/>
    <property type="match status" value="1"/>
</dbReference>
<evidence type="ECO:0000313" key="10">
    <source>
        <dbReference type="EMBL" id="MBX7483544.1"/>
    </source>
</evidence>
<evidence type="ECO:0000256" key="1">
    <source>
        <dbReference type="ARBA" id="ARBA00022448"/>
    </source>
</evidence>
<sequence>MNKFNALQGSIVAVSLFALSACGSRADEETASPPTEAAPVETTAATTEEPAADVDFASLTGDAAAGKTVFAVCMSCHSRDEGVNNVGPSLYNIVDRQAGTIEGFNYSDANKNSGITWTEEELFVYLKDPQAKIPGTKMVFPGLPDPQKRADLIAFLKS</sequence>
<keyword evidence="2 6" id="KW-0349">Heme</keyword>
<name>A0ABS7JBV8_9SPHN</name>
<dbReference type="PROSITE" id="PS51007">
    <property type="entry name" value="CYTC"/>
    <property type="match status" value="1"/>
</dbReference>
<evidence type="ECO:0000256" key="6">
    <source>
        <dbReference type="PROSITE-ProRule" id="PRU00433"/>
    </source>
</evidence>
<feature type="chain" id="PRO_5046739952" evidence="8">
    <location>
        <begin position="27"/>
        <end position="158"/>
    </location>
</feature>
<evidence type="ECO:0000313" key="11">
    <source>
        <dbReference type="Proteomes" id="UP000755104"/>
    </source>
</evidence>
<keyword evidence="4" id="KW-0249">Electron transport</keyword>
<dbReference type="Gene3D" id="1.10.760.10">
    <property type="entry name" value="Cytochrome c-like domain"/>
    <property type="match status" value="1"/>
</dbReference>
<protein>
    <submittedName>
        <fullName evidence="10">Cytochrome c family protein</fullName>
    </submittedName>
</protein>
<gene>
    <name evidence="10" type="ORF">K3174_13495</name>
</gene>
<evidence type="ECO:0000256" key="5">
    <source>
        <dbReference type="ARBA" id="ARBA00023004"/>
    </source>
</evidence>
<feature type="signal peptide" evidence="8">
    <location>
        <begin position="1"/>
        <end position="26"/>
    </location>
</feature>
<evidence type="ECO:0000256" key="2">
    <source>
        <dbReference type="ARBA" id="ARBA00022617"/>
    </source>
</evidence>
<organism evidence="10 11">
    <name type="scientific">Qipengyuania qiaonensis</name>
    <dbReference type="NCBI Taxonomy" id="2867240"/>
    <lineage>
        <taxon>Bacteria</taxon>
        <taxon>Pseudomonadati</taxon>
        <taxon>Pseudomonadota</taxon>
        <taxon>Alphaproteobacteria</taxon>
        <taxon>Sphingomonadales</taxon>
        <taxon>Erythrobacteraceae</taxon>
        <taxon>Qipengyuania</taxon>
    </lineage>
</organism>
<dbReference type="Proteomes" id="UP000755104">
    <property type="component" value="Unassembled WGS sequence"/>
</dbReference>
<feature type="domain" description="Cytochrome c" evidence="9">
    <location>
        <begin position="61"/>
        <end position="158"/>
    </location>
</feature>
<dbReference type="SUPFAM" id="SSF46626">
    <property type="entry name" value="Cytochrome c"/>
    <property type="match status" value="1"/>
</dbReference>
<keyword evidence="11" id="KW-1185">Reference proteome</keyword>
<keyword evidence="8" id="KW-0732">Signal</keyword>
<reference evidence="10 11" key="1">
    <citation type="submission" date="2021-08" db="EMBL/GenBank/DDBJ databases">
        <title>Comparative Genomics Analysis of the Genus Qipengyuania Reveals Extensive Genetic Diversity and Metabolic Versatility, Including the Description of Fifteen Novel Species.</title>
        <authorList>
            <person name="Liu Y."/>
        </authorList>
    </citation>
    <scope>NUCLEOTIDE SEQUENCE [LARGE SCALE GENOMIC DNA]</scope>
    <source>
        <strain evidence="10 11">6D47A</strain>
    </source>
</reference>